<feature type="compositionally biased region" description="Polar residues" evidence="1">
    <location>
        <begin position="344"/>
        <end position="370"/>
    </location>
</feature>
<name>G4Z4F9_PHYSP</name>
<feature type="region of interest" description="Disordered" evidence="1">
    <location>
        <begin position="457"/>
        <end position="497"/>
    </location>
</feature>
<dbReference type="GeneID" id="20645769"/>
<evidence type="ECO:0000256" key="1">
    <source>
        <dbReference type="SAM" id="MobiDB-lite"/>
    </source>
</evidence>
<dbReference type="AlphaFoldDB" id="G4Z4F9"/>
<accession>G4Z4F9</accession>
<dbReference type="OMA" id="ETHIKLI"/>
<feature type="compositionally biased region" description="Low complexity" evidence="1">
    <location>
        <begin position="421"/>
        <end position="435"/>
    </location>
</feature>
<proteinExistence type="predicted"/>
<dbReference type="RefSeq" id="XP_009522880.1">
    <property type="nucleotide sequence ID" value="XM_009524585.1"/>
</dbReference>
<dbReference type="SMR" id="G4Z4F9"/>
<dbReference type="EMBL" id="JH159153">
    <property type="protein sequence ID" value="EGZ20163.1"/>
    <property type="molecule type" value="Genomic_DNA"/>
</dbReference>
<keyword evidence="3" id="KW-1185">Reference proteome</keyword>
<feature type="region of interest" description="Disordered" evidence="1">
    <location>
        <begin position="312"/>
        <end position="370"/>
    </location>
</feature>
<dbReference type="Proteomes" id="UP000002640">
    <property type="component" value="Unassembled WGS sequence"/>
</dbReference>
<feature type="region of interest" description="Disordered" evidence="1">
    <location>
        <begin position="403"/>
        <end position="438"/>
    </location>
</feature>
<reference evidence="2 3" key="1">
    <citation type="journal article" date="2006" name="Science">
        <title>Phytophthora genome sequences uncover evolutionary origins and mechanisms of pathogenesis.</title>
        <authorList>
            <person name="Tyler B.M."/>
            <person name="Tripathy S."/>
            <person name="Zhang X."/>
            <person name="Dehal P."/>
            <person name="Jiang R.H."/>
            <person name="Aerts A."/>
            <person name="Arredondo F.D."/>
            <person name="Baxter L."/>
            <person name="Bensasson D."/>
            <person name="Beynon J.L."/>
            <person name="Chapman J."/>
            <person name="Damasceno C.M."/>
            <person name="Dorrance A.E."/>
            <person name="Dou D."/>
            <person name="Dickerman A.W."/>
            <person name="Dubchak I.L."/>
            <person name="Garbelotto M."/>
            <person name="Gijzen M."/>
            <person name="Gordon S.G."/>
            <person name="Govers F."/>
            <person name="Grunwald N.J."/>
            <person name="Huang W."/>
            <person name="Ivors K.L."/>
            <person name="Jones R.W."/>
            <person name="Kamoun S."/>
            <person name="Krampis K."/>
            <person name="Lamour K.H."/>
            <person name="Lee M.K."/>
            <person name="McDonald W.H."/>
            <person name="Medina M."/>
            <person name="Meijer H.J."/>
            <person name="Nordberg E.K."/>
            <person name="Maclean D.J."/>
            <person name="Ospina-Giraldo M.D."/>
            <person name="Morris P.F."/>
            <person name="Phuntumart V."/>
            <person name="Putnam N.H."/>
            <person name="Rash S."/>
            <person name="Rose J.K."/>
            <person name="Sakihama Y."/>
            <person name="Salamov A.A."/>
            <person name="Savidor A."/>
            <person name="Scheuring C.F."/>
            <person name="Smith B.M."/>
            <person name="Sobral B.W."/>
            <person name="Terry A."/>
            <person name="Torto-Alalibo T.A."/>
            <person name="Win J."/>
            <person name="Xu Z."/>
            <person name="Zhang H."/>
            <person name="Grigoriev I.V."/>
            <person name="Rokhsar D.S."/>
            <person name="Boore J.L."/>
        </authorList>
    </citation>
    <scope>NUCLEOTIDE SEQUENCE [LARGE SCALE GENOMIC DNA]</scope>
    <source>
        <strain evidence="2 3">P6497</strain>
    </source>
</reference>
<gene>
    <name evidence="2" type="ORF">PHYSODRAFT_328304</name>
</gene>
<evidence type="ECO:0000313" key="3">
    <source>
        <dbReference type="Proteomes" id="UP000002640"/>
    </source>
</evidence>
<evidence type="ECO:0000313" key="2">
    <source>
        <dbReference type="EMBL" id="EGZ20163.1"/>
    </source>
</evidence>
<protein>
    <submittedName>
        <fullName evidence="2">Uncharacterized protein</fullName>
    </submittedName>
</protein>
<sequence>MAALIEVGDLHEQLGRCDGSHESHGVGLHPVDDDEGLGRSYVCSMSSTIDLGGQESGNCADLALNVQRYLSRIVEELHLISAWSSSIYHRQQQRSDAELVSTKGGRRIDDSSFTAMAQLAVVTDIELMRRDVAKAQHELFQRCTTQMAYVQSEATAAISKQDALVNELQHRVDTAQRAWDQQAQAVQVLEKARAESDTQIRSVASTLRQVQQQTSAHPTRISELEKSLATVTTAQFSHDQELQALQRRVESCETSHQLQLENTRRSAEDSLTALRSSHSQLSAKMQVLRLELQELSESTQKRLQQMLKSVNSVASSMSGKPVLGPGAAVPPRRPSVATPRTPRSGGNTASIQLSQGGAINNSDDGGNSTQTVMATGADAVGTSDCFIYAKAALPHRKSIADTSSLMKKSTAPSTGSSRGLVASGGISSASSSVTDSKTKDGMTNLLTVQQSVMSVPLGFEDDTRPPTLINIPAKGNTDPRDPIIPTRRTAHRHNSLPDVNLSVAQGALSPHKFQASRLNTRQK</sequence>
<dbReference type="InParanoid" id="G4Z4F9"/>
<organism evidence="2 3">
    <name type="scientific">Phytophthora sojae (strain P6497)</name>
    <name type="common">Soybean stem and root rot agent</name>
    <name type="synonym">Phytophthora megasperma f. sp. glycines</name>
    <dbReference type="NCBI Taxonomy" id="1094619"/>
    <lineage>
        <taxon>Eukaryota</taxon>
        <taxon>Sar</taxon>
        <taxon>Stramenopiles</taxon>
        <taxon>Oomycota</taxon>
        <taxon>Peronosporomycetes</taxon>
        <taxon>Peronosporales</taxon>
        <taxon>Peronosporaceae</taxon>
        <taxon>Phytophthora</taxon>
    </lineage>
</organism>
<feature type="compositionally biased region" description="Polar residues" evidence="1">
    <location>
        <begin position="403"/>
        <end position="417"/>
    </location>
</feature>
<dbReference type="Gene3D" id="1.10.287.1490">
    <property type="match status" value="1"/>
</dbReference>
<dbReference type="KEGG" id="psoj:PHYSODRAFT_328304"/>